<protein>
    <submittedName>
        <fullName evidence="1">Uncharacterized protein</fullName>
    </submittedName>
</protein>
<dbReference type="OrthoDB" id="1078940at2"/>
<reference evidence="1 2" key="1">
    <citation type="journal article" date="2016" name="Front. Microbiol.">
        <title>Genomic Resource of Rice Seed Associated Bacteria.</title>
        <authorList>
            <person name="Midha S."/>
            <person name="Bansal K."/>
            <person name="Sharma S."/>
            <person name="Kumar N."/>
            <person name="Patil P.P."/>
            <person name="Chaudhry V."/>
            <person name="Patil P.B."/>
        </authorList>
    </citation>
    <scope>NUCLEOTIDE SEQUENCE [LARGE SCALE GENOMIC DNA]</scope>
    <source>
        <strain evidence="1 2">NS226</strain>
    </source>
</reference>
<accession>A0A175R9C2</accession>
<name>A0A175R9C2_9HYPH</name>
<dbReference type="AlphaFoldDB" id="A0A175R9C2"/>
<comment type="caution">
    <text evidence="1">The sequence shown here is derived from an EMBL/GenBank/DDBJ whole genome shotgun (WGS) entry which is preliminary data.</text>
</comment>
<dbReference type="RefSeq" id="WP_058634694.1">
    <property type="nucleotide sequence ID" value="NZ_LDPZ01000018.1"/>
</dbReference>
<dbReference type="EMBL" id="LDPZ01000018">
    <property type="protein sequence ID" value="KTQ95988.1"/>
    <property type="molecule type" value="Genomic_DNA"/>
</dbReference>
<evidence type="ECO:0000313" key="2">
    <source>
        <dbReference type="Proteomes" id="UP000078272"/>
    </source>
</evidence>
<dbReference type="Proteomes" id="UP000078272">
    <property type="component" value="Unassembled WGS sequence"/>
</dbReference>
<organism evidence="1 2">
    <name type="scientific">Aureimonas ureilytica</name>
    <dbReference type="NCBI Taxonomy" id="401562"/>
    <lineage>
        <taxon>Bacteria</taxon>
        <taxon>Pseudomonadati</taxon>
        <taxon>Pseudomonadota</taxon>
        <taxon>Alphaproteobacteria</taxon>
        <taxon>Hyphomicrobiales</taxon>
        <taxon>Aurantimonadaceae</taxon>
        <taxon>Aureimonas</taxon>
    </lineage>
</organism>
<proteinExistence type="predicted"/>
<gene>
    <name evidence="1" type="ORF">NS226_08900</name>
</gene>
<dbReference type="PATRIC" id="fig|401562.3.peg.1170"/>
<sequence length="505" mass="55467">MTHITDWTRPGSFSAGRDPLGFQAASVRLYTSLVPGLTNVTNRLRYYSFYCWAVWQFERIHHTTKEDRWIEFIRRCEAAIALACQIGDAPNAYGMAGSDWGRQEAADPSKKMFDLIKPTERPGEDGQYLKTKYGNFGQFYTASMLEMRMIQDVSDRVYGVTGSAGKALAMAVQDEHADACGLILKAVKAGRISRSDCEAISDALHPSYLDPTSEEARLLKVFLQGGRADDPTADARRTSLRNVLGVVSDAKGDFDLRRELYVQHRQVKPASQASENLTRWRAYFLNEFCHIALEVWLNAIVGLSNRVAEPTSVEELATSLAALAVADGEASTDNAATALATKSLGEDHDLGADLLAVASVKKMPDVAAIMGSTKLIFSLWHRWRGNSDVRNELSLATAEGRSAEGILRFLDLHPDENARTTVAKLIKKFVVSNHLTIAGQKLATGGRFTYRFTLDDGCLVDGVLGEYTYTQPRIENLLRFSYDAGLIDAGSGLITAAGTEFLNAA</sequence>
<evidence type="ECO:0000313" key="1">
    <source>
        <dbReference type="EMBL" id="KTQ95988.1"/>
    </source>
</evidence>